<protein>
    <submittedName>
        <fullName evidence="2">Sel1 repeat family protein</fullName>
    </submittedName>
</protein>
<dbReference type="InterPro" id="IPR011990">
    <property type="entry name" value="TPR-like_helical_dom_sf"/>
</dbReference>
<dbReference type="SUPFAM" id="SSF81901">
    <property type="entry name" value="HCP-like"/>
    <property type="match status" value="1"/>
</dbReference>
<keyword evidence="1" id="KW-0732">Signal</keyword>
<accession>A0A939DRZ1</accession>
<reference evidence="2" key="1">
    <citation type="submission" date="2021-03" db="EMBL/GenBank/DDBJ databases">
        <title>novel species isolated from a fishpond in China.</title>
        <authorList>
            <person name="Lu H."/>
            <person name="Cai Z."/>
        </authorList>
    </citation>
    <scope>NUCLEOTIDE SEQUENCE</scope>
    <source>
        <strain evidence="2">JCM 30855</strain>
    </source>
</reference>
<feature type="signal peptide" evidence="1">
    <location>
        <begin position="1"/>
        <end position="20"/>
    </location>
</feature>
<keyword evidence="3" id="KW-1185">Reference proteome</keyword>
<evidence type="ECO:0000256" key="1">
    <source>
        <dbReference type="SAM" id="SignalP"/>
    </source>
</evidence>
<dbReference type="RefSeq" id="WP_206575701.1">
    <property type="nucleotide sequence ID" value="NZ_JAFKCV010000020.1"/>
</dbReference>
<dbReference type="Proteomes" id="UP000664654">
    <property type="component" value="Unassembled WGS sequence"/>
</dbReference>
<comment type="caution">
    <text evidence="2">The sequence shown here is derived from an EMBL/GenBank/DDBJ whole genome shotgun (WGS) entry which is preliminary data.</text>
</comment>
<proteinExistence type="predicted"/>
<organism evidence="2 3">
    <name type="scientific">Bowmanella dokdonensis</name>
    <dbReference type="NCBI Taxonomy" id="751969"/>
    <lineage>
        <taxon>Bacteria</taxon>
        <taxon>Pseudomonadati</taxon>
        <taxon>Pseudomonadota</taxon>
        <taxon>Gammaproteobacteria</taxon>
        <taxon>Alteromonadales</taxon>
        <taxon>Alteromonadaceae</taxon>
        <taxon>Bowmanella</taxon>
    </lineage>
</organism>
<dbReference type="EMBL" id="JAFKCV010000020">
    <property type="protein sequence ID" value="MBN7827588.1"/>
    <property type="molecule type" value="Genomic_DNA"/>
</dbReference>
<dbReference type="Gene3D" id="1.25.40.10">
    <property type="entry name" value="Tetratricopeptide repeat domain"/>
    <property type="match status" value="1"/>
</dbReference>
<dbReference type="AlphaFoldDB" id="A0A939DRZ1"/>
<sequence>MLKILRLLLVSVAGASILFASQQHYLPLLLAQGQDDPVELYRAIGLGSDEALDRLSQVAQQRQDPYWLQQAARQGDAQSYYQLALKETDEVRYQRLMGKAASAGHAAAQHEVALLTDSPVHREEWLRLSAEQDYLPAIISLYQWLIVNEQLDEALPWLQKAAPEDPQSALLLAKRRWRDEQFDEARDWFRRAQAMGSQPAADYLQLISRYWPGKKAVSVGPHLVDLNKEQCVIRLQPVVLSLDNMQQLTQLAEQFARDKRLAQLPICLLEPVWVKATALQCEEDWQGGRRLGCDAGDLTRLPLAEDFTHLLILAERGKANVHNGIMYLDLGDSYSVFVHELAHFAGFVDEYPLSSSMAENICHPASSAPNLVMVMDSEELPQKLSTWRDSGQEWTLAKARTCNNHPMQAYKASSKLTFMEYHDQEMIPPLYLALWKQRLEARIGLLPAYINIAQALESRGNYQEAQYWWQRTREYLAPILPAHNGQEALSVGDSLTGETETELPTL</sequence>
<evidence type="ECO:0000313" key="2">
    <source>
        <dbReference type="EMBL" id="MBN7827588.1"/>
    </source>
</evidence>
<feature type="chain" id="PRO_5038117696" evidence="1">
    <location>
        <begin position="21"/>
        <end position="506"/>
    </location>
</feature>
<name>A0A939DRZ1_9ALTE</name>
<gene>
    <name evidence="2" type="ORF">J0A66_20325</name>
</gene>
<evidence type="ECO:0000313" key="3">
    <source>
        <dbReference type="Proteomes" id="UP000664654"/>
    </source>
</evidence>